<dbReference type="PANTHER" id="PTHR43394">
    <property type="entry name" value="ATP-DEPENDENT PERMEASE MDL1, MITOCHONDRIAL"/>
    <property type="match status" value="1"/>
</dbReference>
<feature type="domain" description="ABC transmembrane type-1" evidence="13">
    <location>
        <begin position="54"/>
        <end position="344"/>
    </location>
</feature>
<dbReference type="InterPro" id="IPR003439">
    <property type="entry name" value="ABC_transporter-like_ATP-bd"/>
</dbReference>
<feature type="transmembrane region" description="Helical" evidence="11">
    <location>
        <begin position="283"/>
        <end position="307"/>
    </location>
</feature>
<dbReference type="Gene3D" id="3.40.50.300">
    <property type="entry name" value="P-loop containing nucleotide triphosphate hydrolases"/>
    <property type="match status" value="1"/>
</dbReference>
<dbReference type="RefSeq" id="WP_124973214.1">
    <property type="nucleotide sequence ID" value="NZ_RQVS01000012.1"/>
</dbReference>
<dbReference type="AlphaFoldDB" id="A0A3P3VTI4"/>
<keyword evidence="6" id="KW-0547">Nucleotide-binding</keyword>
<dbReference type="InterPro" id="IPR011527">
    <property type="entry name" value="ABC1_TM_dom"/>
</dbReference>
<keyword evidence="3" id="KW-1003">Cell membrane</keyword>
<comment type="caution">
    <text evidence="14">The sequence shown here is derived from an EMBL/GenBank/DDBJ whole genome shotgun (WGS) entry which is preliminary data.</text>
</comment>
<keyword evidence="2" id="KW-0813">Transport</keyword>
<keyword evidence="5 11" id="KW-0812">Transmembrane</keyword>
<dbReference type="GO" id="GO:0005886">
    <property type="term" value="C:plasma membrane"/>
    <property type="evidence" value="ECO:0007669"/>
    <property type="project" value="UniProtKB-SubCell"/>
</dbReference>
<dbReference type="Proteomes" id="UP000274391">
    <property type="component" value="Unassembled WGS sequence"/>
</dbReference>
<dbReference type="InterPro" id="IPR003593">
    <property type="entry name" value="AAA+_ATPase"/>
</dbReference>
<dbReference type="FunFam" id="3.40.50.300:FF:000221">
    <property type="entry name" value="Multidrug ABC transporter ATP-binding protein"/>
    <property type="match status" value="1"/>
</dbReference>
<dbReference type="PROSITE" id="PS50929">
    <property type="entry name" value="ABC_TM1F"/>
    <property type="match status" value="1"/>
</dbReference>
<dbReference type="InterPro" id="IPR036640">
    <property type="entry name" value="ABC1_TM_sf"/>
</dbReference>
<keyword evidence="15" id="KW-1185">Reference proteome</keyword>
<dbReference type="PROSITE" id="PS50893">
    <property type="entry name" value="ABC_TRANSPORTER_2"/>
    <property type="match status" value="1"/>
</dbReference>
<evidence type="ECO:0000259" key="12">
    <source>
        <dbReference type="PROSITE" id="PS50893"/>
    </source>
</evidence>
<keyword evidence="8 11" id="KW-1133">Transmembrane helix</keyword>
<evidence type="ECO:0000256" key="9">
    <source>
        <dbReference type="ARBA" id="ARBA00023136"/>
    </source>
</evidence>
<evidence type="ECO:0000313" key="14">
    <source>
        <dbReference type="EMBL" id="RRJ86132.1"/>
    </source>
</evidence>
<dbReference type="SUPFAM" id="SSF52540">
    <property type="entry name" value="P-loop containing nucleoside triphosphate hydrolases"/>
    <property type="match status" value="1"/>
</dbReference>
<organism evidence="14 15">
    <name type="scientific">Gulosibacter macacae</name>
    <dbReference type="NCBI Taxonomy" id="2488791"/>
    <lineage>
        <taxon>Bacteria</taxon>
        <taxon>Bacillati</taxon>
        <taxon>Actinomycetota</taxon>
        <taxon>Actinomycetes</taxon>
        <taxon>Micrococcales</taxon>
        <taxon>Microbacteriaceae</taxon>
        <taxon>Gulosibacter</taxon>
    </lineage>
</organism>
<dbReference type="GO" id="GO:0016887">
    <property type="term" value="F:ATP hydrolysis activity"/>
    <property type="evidence" value="ECO:0007669"/>
    <property type="project" value="InterPro"/>
</dbReference>
<evidence type="ECO:0000256" key="8">
    <source>
        <dbReference type="ARBA" id="ARBA00022989"/>
    </source>
</evidence>
<evidence type="ECO:0000256" key="7">
    <source>
        <dbReference type="ARBA" id="ARBA00022840"/>
    </source>
</evidence>
<accession>A0A3P3VTI4</accession>
<dbReference type="InterPro" id="IPR017871">
    <property type="entry name" value="ABC_transporter-like_CS"/>
</dbReference>
<gene>
    <name evidence="14" type="ORF">EG850_10145</name>
</gene>
<dbReference type="GO" id="GO:0005524">
    <property type="term" value="F:ATP binding"/>
    <property type="evidence" value="ECO:0007669"/>
    <property type="project" value="UniProtKB-KW"/>
</dbReference>
<dbReference type="PROSITE" id="PS00211">
    <property type="entry name" value="ABC_TRANSPORTER_1"/>
    <property type="match status" value="1"/>
</dbReference>
<keyword evidence="9 11" id="KW-0472">Membrane</keyword>
<evidence type="ECO:0000259" key="13">
    <source>
        <dbReference type="PROSITE" id="PS50929"/>
    </source>
</evidence>
<dbReference type="SUPFAM" id="SSF90123">
    <property type="entry name" value="ABC transporter transmembrane region"/>
    <property type="match status" value="1"/>
</dbReference>
<dbReference type="PANTHER" id="PTHR43394:SF1">
    <property type="entry name" value="ATP-BINDING CASSETTE SUB-FAMILY B MEMBER 10, MITOCHONDRIAL"/>
    <property type="match status" value="1"/>
</dbReference>
<feature type="transmembrane region" description="Helical" evidence="11">
    <location>
        <begin position="94"/>
        <end position="115"/>
    </location>
</feature>
<dbReference type="InterPro" id="IPR039421">
    <property type="entry name" value="Type_1_exporter"/>
</dbReference>
<name>A0A3P3VTI4_9MICO</name>
<comment type="subcellular location">
    <subcellularLocation>
        <location evidence="1">Cell inner membrane</location>
        <topology evidence="1">Multi-pass membrane protein</topology>
    </subcellularLocation>
</comment>
<feature type="domain" description="ABC transporter" evidence="12">
    <location>
        <begin position="379"/>
        <end position="617"/>
    </location>
</feature>
<dbReference type="InterPro" id="IPR027417">
    <property type="entry name" value="P-loop_NTPase"/>
</dbReference>
<evidence type="ECO:0000256" key="5">
    <source>
        <dbReference type="ARBA" id="ARBA00022692"/>
    </source>
</evidence>
<proteinExistence type="inferred from homology"/>
<evidence type="ECO:0000256" key="3">
    <source>
        <dbReference type="ARBA" id="ARBA00022475"/>
    </source>
</evidence>
<evidence type="ECO:0000256" key="2">
    <source>
        <dbReference type="ARBA" id="ARBA00022448"/>
    </source>
</evidence>
<reference evidence="14 15" key="1">
    <citation type="submission" date="2018-11" db="EMBL/GenBank/DDBJ databases">
        <title>YIM 102482-1 draft genome.</title>
        <authorList>
            <person name="Li G."/>
            <person name="Jiang Y."/>
        </authorList>
    </citation>
    <scope>NUCLEOTIDE SEQUENCE [LARGE SCALE GENOMIC DNA]</scope>
    <source>
        <strain evidence="14 15">YIM 102482-1</strain>
    </source>
</reference>
<evidence type="ECO:0000256" key="6">
    <source>
        <dbReference type="ARBA" id="ARBA00022741"/>
    </source>
</evidence>
<dbReference type="GO" id="GO:0015421">
    <property type="term" value="F:ABC-type oligopeptide transporter activity"/>
    <property type="evidence" value="ECO:0007669"/>
    <property type="project" value="TreeGrafter"/>
</dbReference>
<dbReference type="SMART" id="SM00382">
    <property type="entry name" value="AAA"/>
    <property type="match status" value="1"/>
</dbReference>
<evidence type="ECO:0000313" key="15">
    <source>
        <dbReference type="Proteomes" id="UP000274391"/>
    </source>
</evidence>
<dbReference type="EMBL" id="RQVS01000012">
    <property type="protein sequence ID" value="RRJ86132.1"/>
    <property type="molecule type" value="Genomic_DNA"/>
</dbReference>
<keyword evidence="4" id="KW-0997">Cell inner membrane</keyword>
<feature type="transmembrane region" description="Helical" evidence="11">
    <location>
        <begin position="168"/>
        <end position="190"/>
    </location>
</feature>
<dbReference type="OrthoDB" id="9806127at2"/>
<protein>
    <submittedName>
        <fullName evidence="14">ABC transporter ATP-binding protein</fullName>
    </submittedName>
</protein>
<keyword evidence="7 14" id="KW-0067">ATP-binding</keyword>
<dbReference type="Pfam" id="PF00005">
    <property type="entry name" value="ABC_tran"/>
    <property type="match status" value="1"/>
</dbReference>
<feature type="transmembrane region" description="Helical" evidence="11">
    <location>
        <begin position="51"/>
        <end position="74"/>
    </location>
</feature>
<comment type="similarity">
    <text evidence="10">Belongs to the ABC transporter superfamily. Siderophore-Fe(3+) uptake transporter (SIUT) (TC 3.A.1.21) family.</text>
</comment>
<dbReference type="CDD" id="cd18550">
    <property type="entry name" value="ABC_6TM_exporter_like"/>
    <property type="match status" value="1"/>
</dbReference>
<dbReference type="Gene3D" id="1.20.1560.10">
    <property type="entry name" value="ABC transporter type 1, transmembrane domain"/>
    <property type="match status" value="1"/>
</dbReference>
<feature type="transmembrane region" description="Helical" evidence="11">
    <location>
        <begin position="196"/>
        <end position="212"/>
    </location>
</feature>
<evidence type="ECO:0000256" key="11">
    <source>
        <dbReference type="SAM" id="Phobius"/>
    </source>
</evidence>
<evidence type="ECO:0000256" key="10">
    <source>
        <dbReference type="ARBA" id="ARBA00023455"/>
    </source>
</evidence>
<sequence>MGMGRGGGAGGGRGGAGIYQDEQAVRDANADAPEIPGLWRRVASLFGAYKGLLAVAGLLVVITSALGVAPALLTQQIFDRGLFPVDGSGPNLEVLWWLAIAMLAVSVIVASIDLLQTWITAKIGNSVANDLRVQMFERLLAMDLAFFTATKTGELQSRLQNDVGGIATTLRSTFTAILGNIVTAAASIAAMFVLDWRLAILSVVFLPPLLVLQRRVGQVRARVATRAQRSLADLTAITQESLSVSGVLLTKTIGREGAETERYRAANLTQLRLQLELAMRGQWFFSAVGVLMGLVPIIVYVIAGYLITGGVEVTAGTIVAFTSMNMQVRRPLLGLMRTGLDIQTSKALFARIFEYLDLRPTIVDAPDAREVNTARLGEVEFDDVVFRYATAQESAAPTLNGVDFRVAPGEFVAFVGPSGAGKTTVGYLATRLYDVTGGAVRFAGDDVRELRRDAIVAHTGVVSQESYLVHDTVAANLRLAKPEATAEELEVACRAANLHERILALPQGYDTVVGERGTRLSGGERQRLAIARVLLRDPAVLILDEATSALDTVSERHVQRAIEAAREGRTVIAIAHRLSTIRGADRIYVLDRGHIVEQGSHDELVAAGGTYAALYREQDALTAE</sequence>
<dbReference type="Pfam" id="PF00664">
    <property type="entry name" value="ABC_membrane"/>
    <property type="match status" value="1"/>
</dbReference>
<evidence type="ECO:0000256" key="1">
    <source>
        <dbReference type="ARBA" id="ARBA00004429"/>
    </source>
</evidence>
<evidence type="ECO:0000256" key="4">
    <source>
        <dbReference type="ARBA" id="ARBA00022519"/>
    </source>
</evidence>